<dbReference type="SUPFAM" id="SSF54197">
    <property type="entry name" value="HIT-like"/>
    <property type="match status" value="1"/>
</dbReference>
<evidence type="ECO:0000313" key="5">
    <source>
        <dbReference type="EMBL" id="KAF2880655.1"/>
    </source>
</evidence>
<dbReference type="InterPro" id="IPR011146">
    <property type="entry name" value="HIT-like"/>
</dbReference>
<dbReference type="OrthoDB" id="672793at2759"/>
<reference evidence="5" key="1">
    <citation type="submission" date="2019-08" db="EMBL/GenBank/DDBJ databases">
        <title>The genome of the North American firefly Photinus pyralis.</title>
        <authorList>
            <consortium name="Photinus pyralis genome working group"/>
            <person name="Fallon T.R."/>
            <person name="Sander Lower S.E."/>
            <person name="Weng J.-K."/>
        </authorList>
    </citation>
    <scope>NUCLEOTIDE SEQUENCE</scope>
    <source>
        <strain evidence="5">TRF0915ILg1</strain>
        <tissue evidence="5">Whole body</tissue>
    </source>
</reference>
<dbReference type="InterPro" id="IPR019808">
    <property type="entry name" value="Histidine_triad_CS"/>
</dbReference>
<dbReference type="GO" id="GO:0003824">
    <property type="term" value="F:catalytic activity"/>
    <property type="evidence" value="ECO:0007669"/>
    <property type="project" value="InterPro"/>
</dbReference>
<name>A0A8K0C4Q1_IGNLU</name>
<gene>
    <name evidence="5" type="ORF">ILUMI_25519</name>
</gene>
<dbReference type="PROSITE" id="PS00892">
    <property type="entry name" value="HIT_1"/>
    <property type="match status" value="1"/>
</dbReference>
<dbReference type="InterPro" id="IPR001310">
    <property type="entry name" value="Histidine_triad_HIT"/>
</dbReference>
<evidence type="ECO:0000256" key="1">
    <source>
        <dbReference type="PIRSR" id="PIRSR601310-1"/>
    </source>
</evidence>
<dbReference type="FunFam" id="3.30.428.10:FF:000005">
    <property type="entry name" value="Histidine triad nucleotide-binding protein 1"/>
    <property type="match status" value="1"/>
</dbReference>
<proteinExistence type="predicted"/>
<dbReference type="PRINTS" id="PR00332">
    <property type="entry name" value="HISTRIAD"/>
</dbReference>
<feature type="domain" description="HIT" evidence="4">
    <location>
        <begin position="73"/>
        <end position="181"/>
    </location>
</feature>
<dbReference type="Gene3D" id="3.30.428.10">
    <property type="entry name" value="HIT-like"/>
    <property type="match status" value="1"/>
</dbReference>
<feature type="active site" description="Tele-AMP-histidine intermediate" evidence="1">
    <location>
        <position position="167"/>
    </location>
</feature>
<dbReference type="InterPro" id="IPR036265">
    <property type="entry name" value="HIT-like_sf"/>
</dbReference>
<keyword evidence="6" id="KW-1185">Reference proteome</keyword>
<sequence length="181" mass="20164">MLVFASIRLSQCCQVGGFSTRSNSLNLYFSVESWFLNSILMDLVFEDLATLVSEKMASEVQLAQNAQAGGDTIFGKILRKEIPCNFIYEDNLCVAFDDINPQAPVHYLVIPRKPITQLSRAEDNDGALLGHLLLVARKIAQKRNLKNGFRIVINDGPIGAQSVYHLHIHVLSGRQLQWPPG</sequence>
<dbReference type="Proteomes" id="UP000801492">
    <property type="component" value="Unassembled WGS sequence"/>
</dbReference>
<accession>A0A8K0C4Q1</accession>
<comment type="caution">
    <text evidence="5">The sequence shown here is derived from an EMBL/GenBank/DDBJ whole genome shotgun (WGS) entry which is preliminary data.</text>
</comment>
<dbReference type="AlphaFoldDB" id="A0A8K0C4Q1"/>
<protein>
    <recommendedName>
        <fullName evidence="4">HIT domain-containing protein</fullName>
    </recommendedName>
</protein>
<dbReference type="PROSITE" id="PS51084">
    <property type="entry name" value="HIT_2"/>
    <property type="match status" value="1"/>
</dbReference>
<dbReference type="PANTHER" id="PTHR23089">
    <property type="entry name" value="HISTIDINE TRIAD HIT PROTEIN"/>
    <property type="match status" value="1"/>
</dbReference>
<evidence type="ECO:0000256" key="2">
    <source>
        <dbReference type="PIRSR" id="PIRSR601310-3"/>
    </source>
</evidence>
<feature type="short sequence motif" description="Histidine triad motif" evidence="2 3">
    <location>
        <begin position="165"/>
        <end position="169"/>
    </location>
</feature>
<dbReference type="CDD" id="cd01276">
    <property type="entry name" value="PKCI_related"/>
    <property type="match status" value="1"/>
</dbReference>
<evidence type="ECO:0000313" key="6">
    <source>
        <dbReference type="Proteomes" id="UP000801492"/>
    </source>
</evidence>
<organism evidence="5 6">
    <name type="scientific">Ignelater luminosus</name>
    <name type="common">Cucubano</name>
    <name type="synonym">Pyrophorus luminosus</name>
    <dbReference type="NCBI Taxonomy" id="2038154"/>
    <lineage>
        <taxon>Eukaryota</taxon>
        <taxon>Metazoa</taxon>
        <taxon>Ecdysozoa</taxon>
        <taxon>Arthropoda</taxon>
        <taxon>Hexapoda</taxon>
        <taxon>Insecta</taxon>
        <taxon>Pterygota</taxon>
        <taxon>Neoptera</taxon>
        <taxon>Endopterygota</taxon>
        <taxon>Coleoptera</taxon>
        <taxon>Polyphaga</taxon>
        <taxon>Elateriformia</taxon>
        <taxon>Elateroidea</taxon>
        <taxon>Elateridae</taxon>
        <taxon>Agrypninae</taxon>
        <taxon>Pyrophorini</taxon>
        <taxon>Ignelater</taxon>
    </lineage>
</organism>
<evidence type="ECO:0000256" key="3">
    <source>
        <dbReference type="PROSITE-ProRule" id="PRU00464"/>
    </source>
</evidence>
<evidence type="ECO:0000259" key="4">
    <source>
        <dbReference type="PROSITE" id="PS51084"/>
    </source>
</evidence>
<dbReference type="EMBL" id="VTPC01090933">
    <property type="protein sequence ID" value="KAF2880655.1"/>
    <property type="molecule type" value="Genomic_DNA"/>
</dbReference>
<dbReference type="Pfam" id="PF01230">
    <property type="entry name" value="HIT"/>
    <property type="match status" value="1"/>
</dbReference>